<dbReference type="SUPFAM" id="SSF48317">
    <property type="entry name" value="Acid phosphatase/Vanadium-dependent haloperoxidase"/>
    <property type="match status" value="1"/>
</dbReference>
<dbReference type="Proteomes" id="UP001273589">
    <property type="component" value="Unassembled WGS sequence"/>
</dbReference>
<comment type="caution">
    <text evidence="3">The sequence shown here is derived from an EMBL/GenBank/DDBJ whole genome shotgun (WGS) entry which is preliminary data.</text>
</comment>
<protein>
    <submittedName>
        <fullName evidence="3">Phosphatase PAP2 family protein</fullName>
    </submittedName>
</protein>
<dbReference type="InterPro" id="IPR013425">
    <property type="entry name" value="Autotrns_rpt"/>
</dbReference>
<dbReference type="InterPro" id="IPR006311">
    <property type="entry name" value="TAT_signal"/>
</dbReference>
<evidence type="ECO:0000313" key="3">
    <source>
        <dbReference type="EMBL" id="MDX3132687.1"/>
    </source>
</evidence>
<sequence length="634" mass="67453">MPSSAGHHALNRRVFLRNSLGVSAGLIAAPTLANLWQAPEAKAATAFAAFVDDYTTNITANQTAETNAVVRALGGFAEIWKTGGAWNTGTPLLPEILRDNMRYCARLTGRRTEAQAREAFVYDRQHQSYAMIGALGPLAGLYRSGAKAVTSITAAPDGIPAGKINDAVPAGAPAGSALGAGSYDSDLGQVARLVDTVRGPFASGNPAKFTFQYPRPWRMNEDSEVVDTGTTDELGFPVYDSDVVVVKQLLRQRSENPAEDGGFPSGHTNAFHLAALAFAYAVPERFQEIVTRAFELSHTRIMSGMHSTVDVLGGRVMATALAAAALADPKNAALKAAARKQAAEYFQAKTGTTADTLFTYAHSDADDRYADRLANARVVEPKLTYVLRRRGGAEDLTVPKGAEVLLETRLPYLDAAQRREVLRTTALPSGYVLLDGWEQWGRLNLFAAADGYGVFDSDVTVTLDAALGGFDAADTWRNDIDGSGGLVKRGSGSLTLTGANRYKGDTVVEAGVLAAGSTEAFGRGDLRVKGGTLATGDHTVRIRGDYTQAGVLDVTLDRGTDPALAVDRRAVLERGSKLVVRFDAEQAPRSGDTVAVVEARSLQGRFTEVSVAVEGWTAEQVFTAHGVSVRLRKN</sequence>
<name>A0AAJ2PS85_9ACTN</name>
<organism evidence="3 4">
    <name type="scientific">Streptomyces europaeiscabiei</name>
    <dbReference type="NCBI Taxonomy" id="146819"/>
    <lineage>
        <taxon>Bacteria</taxon>
        <taxon>Bacillati</taxon>
        <taxon>Actinomycetota</taxon>
        <taxon>Actinomycetes</taxon>
        <taxon>Kitasatosporales</taxon>
        <taxon>Streptomycetaceae</taxon>
        <taxon>Streptomyces</taxon>
    </lineage>
</organism>
<dbReference type="Pfam" id="PF01569">
    <property type="entry name" value="PAP2"/>
    <property type="match status" value="1"/>
</dbReference>
<evidence type="ECO:0000313" key="4">
    <source>
        <dbReference type="Proteomes" id="UP001273589"/>
    </source>
</evidence>
<proteinExistence type="predicted"/>
<dbReference type="InterPro" id="IPR000326">
    <property type="entry name" value="PAP2/HPO"/>
</dbReference>
<feature type="domain" description="Phosphatidic acid phosphatase type 2/haloperoxidase" evidence="2">
    <location>
        <begin position="190"/>
        <end position="326"/>
    </location>
</feature>
<evidence type="ECO:0000259" key="2">
    <source>
        <dbReference type="SMART" id="SM00014"/>
    </source>
</evidence>
<dbReference type="RefSeq" id="WP_319693932.1">
    <property type="nucleotide sequence ID" value="NZ_JARAWN010000156.1"/>
</dbReference>
<dbReference type="AlphaFoldDB" id="A0AAJ2PS85"/>
<reference evidence="3" key="1">
    <citation type="journal article" date="2023" name="Microb. Genom.">
        <title>Mesoterricola silvestris gen. nov., sp. nov., Mesoterricola sediminis sp. nov., Geothrix oryzae sp. nov., Geothrix edaphica sp. nov., Geothrix rubra sp. nov., and Geothrix limicola sp. nov., six novel members of Acidobacteriota isolated from soils.</title>
        <authorList>
            <person name="Weisberg A.J."/>
            <person name="Pearce E."/>
            <person name="Kramer C.G."/>
            <person name="Chang J.H."/>
            <person name="Clarke C.R."/>
        </authorList>
    </citation>
    <scope>NUCLEOTIDE SEQUENCE</scope>
    <source>
        <strain evidence="3">ND06-05F</strain>
    </source>
</reference>
<keyword evidence="1" id="KW-0732">Signal</keyword>
<dbReference type="Pfam" id="PF12951">
    <property type="entry name" value="PATR"/>
    <property type="match status" value="1"/>
</dbReference>
<dbReference type="SMART" id="SM00014">
    <property type="entry name" value="acidPPc"/>
    <property type="match status" value="1"/>
</dbReference>
<evidence type="ECO:0000256" key="1">
    <source>
        <dbReference type="ARBA" id="ARBA00022729"/>
    </source>
</evidence>
<dbReference type="InterPro" id="IPR011050">
    <property type="entry name" value="Pectin_lyase_fold/virulence"/>
</dbReference>
<dbReference type="NCBIfam" id="TIGR02601">
    <property type="entry name" value="autotrns_rpt"/>
    <property type="match status" value="1"/>
</dbReference>
<accession>A0AAJ2PS85</accession>
<dbReference type="Gene3D" id="1.20.144.10">
    <property type="entry name" value="Phosphatidic acid phosphatase type 2/haloperoxidase"/>
    <property type="match status" value="1"/>
</dbReference>
<dbReference type="PROSITE" id="PS51318">
    <property type="entry name" value="TAT"/>
    <property type="match status" value="1"/>
</dbReference>
<dbReference type="SUPFAM" id="SSF51126">
    <property type="entry name" value="Pectin lyase-like"/>
    <property type="match status" value="1"/>
</dbReference>
<gene>
    <name evidence="3" type="ORF">PV367_23570</name>
</gene>
<dbReference type="InterPro" id="IPR036938">
    <property type="entry name" value="PAP2/HPO_sf"/>
</dbReference>
<dbReference type="EMBL" id="JARAWN010000156">
    <property type="protein sequence ID" value="MDX3132687.1"/>
    <property type="molecule type" value="Genomic_DNA"/>
</dbReference>